<feature type="region of interest" description="Disordered" evidence="1">
    <location>
        <begin position="77"/>
        <end position="96"/>
    </location>
</feature>
<keyword evidence="3" id="KW-1185">Reference proteome</keyword>
<dbReference type="Ensembl" id="ENSGGOT00000043125.1">
    <property type="protein sequence ID" value="ENSGGOP00000040929.1"/>
    <property type="gene ID" value="ENSGGOG00000037096.1"/>
</dbReference>
<accession>A0A2I2Z110</accession>
<dbReference type="AlphaFoldDB" id="A0A2I2Z110"/>
<dbReference type="InParanoid" id="A0A2I2Z110"/>
<dbReference type="Bgee" id="ENSGGOG00000037096">
    <property type="expression patterns" value="Expressed in cerebellum and 1 other cell type or tissue"/>
</dbReference>
<reference evidence="2 3" key="2">
    <citation type="journal article" date="2012" name="Nature">
        <title>Insights into hominid evolution from the gorilla genome sequence.</title>
        <authorList>
            <person name="Scally A."/>
            <person name="Dutheil J.Y."/>
            <person name="Hillier L.W."/>
            <person name="Jordan G.E."/>
            <person name="Goodhead I."/>
            <person name="Herrero J."/>
            <person name="Hobolth A."/>
            <person name="Lappalainen T."/>
            <person name="Mailund T."/>
            <person name="Marques-Bonet T."/>
            <person name="McCarthy S."/>
            <person name="Montgomery S.H."/>
            <person name="Schwalie P.C."/>
            <person name="Tang Y.A."/>
            <person name="Ward M.C."/>
            <person name="Xue Y."/>
            <person name="Yngvadottir B."/>
            <person name="Alkan C."/>
            <person name="Andersen L.N."/>
            <person name="Ayub Q."/>
            <person name="Ball E.V."/>
            <person name="Beal K."/>
            <person name="Bradley B.J."/>
            <person name="Chen Y."/>
            <person name="Clee C.M."/>
            <person name="Fitzgerald S."/>
            <person name="Graves T.A."/>
            <person name="Gu Y."/>
            <person name="Heath P."/>
            <person name="Heger A."/>
            <person name="Karakoc E."/>
            <person name="Kolb-Kokocinski A."/>
            <person name="Laird G.K."/>
            <person name="Lunter G."/>
            <person name="Meader S."/>
            <person name="Mort M."/>
            <person name="Mullikin J.C."/>
            <person name="Munch K."/>
            <person name="O'Connor T.D."/>
            <person name="Phillips A.D."/>
            <person name="Prado-Martinez J."/>
            <person name="Rogers A.S."/>
            <person name="Sajjadian S."/>
            <person name="Schmidt D."/>
            <person name="Shaw K."/>
            <person name="Simpson J.T."/>
            <person name="Stenson P.D."/>
            <person name="Turner D.J."/>
            <person name="Vigilant L."/>
            <person name="Vilella A.J."/>
            <person name="Whitener W."/>
            <person name="Zhu B."/>
            <person name="Cooper D.N."/>
            <person name="de Jong P."/>
            <person name="Dermitzakis E.T."/>
            <person name="Eichler E.E."/>
            <person name="Flicek P."/>
            <person name="Goldman N."/>
            <person name="Mundy N.I."/>
            <person name="Ning Z."/>
            <person name="Odom D.T."/>
            <person name="Ponting C.P."/>
            <person name="Quail M.A."/>
            <person name="Ryder O.A."/>
            <person name="Searle S.M."/>
            <person name="Warren W.C."/>
            <person name="Wilson R.K."/>
            <person name="Schierup M.H."/>
            <person name="Rogers J."/>
            <person name="Tyler-Smith C."/>
            <person name="Durbin R."/>
        </authorList>
    </citation>
    <scope>NUCLEOTIDE SEQUENCE [LARGE SCALE GENOMIC DNA]</scope>
</reference>
<dbReference type="EMBL" id="CABD030049038">
    <property type="status" value="NOT_ANNOTATED_CDS"/>
    <property type="molecule type" value="Genomic_DNA"/>
</dbReference>
<evidence type="ECO:0000313" key="2">
    <source>
        <dbReference type="Ensembl" id="ENSGGOP00000040929.1"/>
    </source>
</evidence>
<protein>
    <submittedName>
        <fullName evidence="2">Uncharacterized protein</fullName>
    </submittedName>
</protein>
<dbReference type="OMA" id="PSTCHFA"/>
<reference evidence="2" key="4">
    <citation type="submission" date="2025-09" db="UniProtKB">
        <authorList>
            <consortium name="Ensembl"/>
        </authorList>
    </citation>
    <scope>IDENTIFICATION</scope>
</reference>
<name>A0A2I2Z110_GORGO</name>
<dbReference type="GeneTree" id="ENSGT00580000082081"/>
<reference evidence="3" key="1">
    <citation type="submission" date="2011-05" db="EMBL/GenBank/DDBJ databases">
        <title>Insights into the evolution of the great apes provided by the gorilla genome.</title>
        <authorList>
            <person name="Scally A."/>
        </authorList>
    </citation>
    <scope>NUCLEOTIDE SEQUENCE [LARGE SCALE GENOMIC DNA]</scope>
</reference>
<reference evidence="2" key="3">
    <citation type="submission" date="2025-08" db="UniProtKB">
        <authorList>
            <consortium name="Ensembl"/>
        </authorList>
    </citation>
    <scope>IDENTIFICATION</scope>
</reference>
<dbReference type="Proteomes" id="UP000001519">
    <property type="component" value="Chromosome 6"/>
</dbReference>
<proteinExistence type="predicted"/>
<sequence length="96" mass="10138">MVPGDVAMSGHRVGALDERGHPNPQTGHCRGGSVRVTWSSVSCCRGRLAAVRVMIARDPSTCHLAKGCSPAWGFLPQARGPAGTRPPQHRCSSHEA</sequence>
<evidence type="ECO:0000256" key="1">
    <source>
        <dbReference type="SAM" id="MobiDB-lite"/>
    </source>
</evidence>
<organism evidence="2 3">
    <name type="scientific">Gorilla gorilla gorilla</name>
    <name type="common">Western lowland gorilla</name>
    <dbReference type="NCBI Taxonomy" id="9595"/>
    <lineage>
        <taxon>Eukaryota</taxon>
        <taxon>Metazoa</taxon>
        <taxon>Chordata</taxon>
        <taxon>Craniata</taxon>
        <taxon>Vertebrata</taxon>
        <taxon>Euteleostomi</taxon>
        <taxon>Mammalia</taxon>
        <taxon>Eutheria</taxon>
        <taxon>Euarchontoglires</taxon>
        <taxon>Primates</taxon>
        <taxon>Haplorrhini</taxon>
        <taxon>Catarrhini</taxon>
        <taxon>Hominidae</taxon>
        <taxon>Gorilla</taxon>
    </lineage>
</organism>
<evidence type="ECO:0000313" key="3">
    <source>
        <dbReference type="Proteomes" id="UP000001519"/>
    </source>
</evidence>
<feature type="region of interest" description="Disordered" evidence="1">
    <location>
        <begin position="1"/>
        <end position="28"/>
    </location>
</feature>